<name>A0A8J7GLG0_9ACTN</name>
<reference evidence="1" key="1">
    <citation type="submission" date="2020-11" db="EMBL/GenBank/DDBJ databases">
        <title>Sequencing the genomes of 1000 actinobacteria strains.</title>
        <authorList>
            <person name="Klenk H.-P."/>
        </authorList>
    </citation>
    <scope>NUCLEOTIDE SEQUENCE</scope>
    <source>
        <strain evidence="1">DSM 45356</strain>
    </source>
</reference>
<dbReference type="AlphaFoldDB" id="A0A8J7GLG0"/>
<sequence>MTQPASATPPTCSGATCEGKLAANYGCGADAYGIAGYGVADSNFPDPENTPPKIHGELMYSPLCDAVWGEYVTINPNDNHQIVMFVSDQYGGPYRTVQEQVNGLGGWQTTMVRWTTNSIKYCAIHDGVDPDVNHDARYGGLNVCSRWR</sequence>
<accession>A0A8J7GLG0</accession>
<organism evidence="1 2">
    <name type="scientific">Longispora fulva</name>
    <dbReference type="NCBI Taxonomy" id="619741"/>
    <lineage>
        <taxon>Bacteria</taxon>
        <taxon>Bacillati</taxon>
        <taxon>Actinomycetota</taxon>
        <taxon>Actinomycetes</taxon>
        <taxon>Micromonosporales</taxon>
        <taxon>Micromonosporaceae</taxon>
        <taxon>Longispora</taxon>
    </lineage>
</organism>
<comment type="caution">
    <text evidence="1">The sequence shown here is derived from an EMBL/GenBank/DDBJ whole genome shotgun (WGS) entry which is preliminary data.</text>
</comment>
<dbReference type="Proteomes" id="UP000622552">
    <property type="component" value="Unassembled WGS sequence"/>
</dbReference>
<dbReference type="EMBL" id="JADOUF010000001">
    <property type="protein sequence ID" value="MBG6139102.1"/>
    <property type="molecule type" value="Genomic_DNA"/>
</dbReference>
<gene>
    <name evidence="1" type="ORF">IW245_005296</name>
</gene>
<evidence type="ECO:0000313" key="2">
    <source>
        <dbReference type="Proteomes" id="UP000622552"/>
    </source>
</evidence>
<dbReference type="RefSeq" id="WP_197005792.1">
    <property type="nucleotide sequence ID" value="NZ_BONS01000011.1"/>
</dbReference>
<proteinExistence type="predicted"/>
<protein>
    <submittedName>
        <fullName evidence="1">Uncharacterized protein</fullName>
    </submittedName>
</protein>
<keyword evidence="2" id="KW-1185">Reference proteome</keyword>
<evidence type="ECO:0000313" key="1">
    <source>
        <dbReference type="EMBL" id="MBG6139102.1"/>
    </source>
</evidence>